<dbReference type="PRINTS" id="PR00959">
    <property type="entry name" value="MEVGALKINASE"/>
</dbReference>
<dbReference type="InterPro" id="IPR006204">
    <property type="entry name" value="GHMP_kinase_N_dom"/>
</dbReference>
<dbReference type="Pfam" id="PF08544">
    <property type="entry name" value="GHMP_kinases_C"/>
    <property type="match status" value="1"/>
</dbReference>
<dbReference type="PANTHER" id="PTHR10457:SF7">
    <property type="entry name" value="GALACTOKINASE-RELATED"/>
    <property type="match status" value="1"/>
</dbReference>
<evidence type="ECO:0000256" key="4">
    <source>
        <dbReference type="ARBA" id="ARBA00022840"/>
    </source>
</evidence>
<dbReference type="InterPro" id="IPR006206">
    <property type="entry name" value="Mevalonate/galactokinase"/>
</dbReference>
<dbReference type="KEGG" id="fae:FAES_3416"/>
<dbReference type="InterPro" id="IPR036554">
    <property type="entry name" value="GHMP_kinase_C_sf"/>
</dbReference>
<feature type="domain" description="GHMP kinase C-terminal" evidence="7">
    <location>
        <begin position="285"/>
        <end position="353"/>
    </location>
</feature>
<keyword evidence="5" id="KW-0299">Galactose metabolism</keyword>
<dbReference type="Gene3D" id="3.30.230.10">
    <property type="match status" value="1"/>
</dbReference>
<evidence type="ECO:0000313" key="10">
    <source>
        <dbReference type="Proteomes" id="UP000011058"/>
    </source>
</evidence>
<dbReference type="RefSeq" id="WP_015332523.1">
    <property type="nucleotide sequence ID" value="NC_020054.1"/>
</dbReference>
<dbReference type="AlphaFoldDB" id="I0KBC1"/>
<dbReference type="GO" id="GO:0005524">
    <property type="term" value="F:ATP binding"/>
    <property type="evidence" value="ECO:0007669"/>
    <property type="project" value="UniProtKB-KW"/>
</dbReference>
<dbReference type="InterPro" id="IPR014721">
    <property type="entry name" value="Ribsml_uS5_D2-typ_fold_subgr"/>
</dbReference>
<keyword evidence="3 9" id="KW-0418">Kinase</keyword>
<dbReference type="Pfam" id="PF10509">
    <property type="entry name" value="GalKase_gal_bdg"/>
    <property type="match status" value="1"/>
</dbReference>
<evidence type="ECO:0000256" key="1">
    <source>
        <dbReference type="ARBA" id="ARBA00006566"/>
    </source>
</evidence>
<evidence type="ECO:0000259" key="6">
    <source>
        <dbReference type="Pfam" id="PF00288"/>
    </source>
</evidence>
<dbReference type="HOGENOM" id="CLU_017814_2_1_10"/>
<dbReference type="STRING" id="1166018.FAES_3416"/>
<feature type="domain" description="GHMP kinase N-terminal" evidence="6">
    <location>
        <begin position="83"/>
        <end position="167"/>
    </location>
</feature>
<keyword evidence="10" id="KW-1185">Reference proteome</keyword>
<keyword evidence="4" id="KW-0067">ATP-binding</keyword>
<dbReference type="PIRSF" id="PIRSF000530">
    <property type="entry name" value="Galactokinase"/>
    <property type="match status" value="1"/>
</dbReference>
<evidence type="ECO:0000256" key="5">
    <source>
        <dbReference type="ARBA" id="ARBA00023144"/>
    </source>
</evidence>
<evidence type="ECO:0000256" key="2">
    <source>
        <dbReference type="ARBA" id="ARBA00022741"/>
    </source>
</evidence>
<dbReference type="GO" id="GO:0005829">
    <property type="term" value="C:cytosol"/>
    <property type="evidence" value="ECO:0007669"/>
    <property type="project" value="TreeGrafter"/>
</dbReference>
<dbReference type="PRINTS" id="PR00473">
    <property type="entry name" value="GALCTOKINASE"/>
</dbReference>
<name>I0KBC1_9BACT</name>
<dbReference type="SUPFAM" id="SSF54211">
    <property type="entry name" value="Ribosomal protein S5 domain 2-like"/>
    <property type="match status" value="1"/>
</dbReference>
<dbReference type="InterPro" id="IPR019539">
    <property type="entry name" value="GalKase_N"/>
</dbReference>
<evidence type="ECO:0000259" key="8">
    <source>
        <dbReference type="Pfam" id="PF10509"/>
    </source>
</evidence>
<comment type="similarity">
    <text evidence="1">Belongs to the GHMP kinase family. GalK subfamily.</text>
</comment>
<dbReference type="OrthoDB" id="1411003at2"/>
<dbReference type="InterPro" id="IPR013750">
    <property type="entry name" value="GHMP_kinase_C_dom"/>
</dbReference>
<dbReference type="SUPFAM" id="SSF55060">
    <property type="entry name" value="GHMP Kinase, C-terminal domain"/>
    <property type="match status" value="1"/>
</dbReference>
<keyword evidence="9" id="KW-0808">Transferase</keyword>
<evidence type="ECO:0000256" key="3">
    <source>
        <dbReference type="ARBA" id="ARBA00022777"/>
    </source>
</evidence>
<dbReference type="InterPro" id="IPR020568">
    <property type="entry name" value="Ribosomal_Su5_D2-typ_SF"/>
</dbReference>
<accession>I0KBC1</accession>
<dbReference type="GO" id="GO:0006012">
    <property type="term" value="P:galactose metabolic process"/>
    <property type="evidence" value="ECO:0007669"/>
    <property type="project" value="UniProtKB-KW"/>
</dbReference>
<dbReference type="InterPro" id="IPR000705">
    <property type="entry name" value="Galactokinase"/>
</dbReference>
<proteinExistence type="inferred from homology"/>
<dbReference type="EMBL" id="HE796683">
    <property type="protein sequence ID" value="CCH01424.1"/>
    <property type="molecule type" value="Genomic_DNA"/>
</dbReference>
<protein>
    <submittedName>
        <fullName evidence="9">Galactokinase</fullName>
        <ecNumber evidence="9">2.7.1.6</ecNumber>
    </submittedName>
</protein>
<reference evidence="9 10" key="1">
    <citation type="journal article" date="2012" name="J. Bacteriol.">
        <title>Genome Sequence of Fibrella aestuarina BUZ 2T, a Filamentous Marine Bacterium.</title>
        <authorList>
            <person name="Filippini M."/>
            <person name="Qi W."/>
            <person name="Blom J."/>
            <person name="Goesmann A."/>
            <person name="Smits T.H."/>
            <person name="Bagheri H.C."/>
        </authorList>
    </citation>
    <scope>NUCLEOTIDE SEQUENCE [LARGE SCALE GENOMIC DNA]</scope>
    <source>
        <strain evidence="10">BUZ 2T</strain>
    </source>
</reference>
<dbReference type="PANTHER" id="PTHR10457">
    <property type="entry name" value="MEVALONATE KINASE/GALACTOKINASE"/>
    <property type="match status" value="1"/>
</dbReference>
<dbReference type="GO" id="GO:0004335">
    <property type="term" value="F:galactokinase activity"/>
    <property type="evidence" value="ECO:0007669"/>
    <property type="project" value="UniProtKB-EC"/>
</dbReference>
<dbReference type="Gene3D" id="3.30.70.890">
    <property type="entry name" value="GHMP kinase, C-terminal domain"/>
    <property type="match status" value="1"/>
</dbReference>
<keyword evidence="2" id="KW-0547">Nucleotide-binding</keyword>
<sequence length="371" mass="40174">MLTTNLTASTPGRICLFGEHLDYLGLPVIAAAIDRRVALTARPDPIDRRFRIRLPDIDQQVNISFDGGRLPYPHDRDYLRSSVNVLLQEGFTFSRGVEATVRGTIPINAGASSSSALIVSWLNVLSQLADVPRHLPPMTLAELAYRAEVLEFGEPGGMMDHFATAVGNVIYLESQRPDGTSAITLETLTPQLGTFVLGDSREPKDTIGILRRVKLGMLDVVQRIRQSRPDFSLHTAALTDVPEFKDQLSKDEYILLKGTLANRDLLREARTLLQTPSANVRAFDGRLGTLLTEHQANLRDAQRISTPKIDRMLEAALSAGALGGKINGSGGGGSMFVYAPTGADAVADAIDRVGGKAYVVRVAEGTTLTTD</sequence>
<dbReference type="EC" id="2.7.1.6" evidence="9"/>
<keyword evidence="5" id="KW-0119">Carbohydrate metabolism</keyword>
<dbReference type="Proteomes" id="UP000011058">
    <property type="component" value="Chromosome"/>
</dbReference>
<organism evidence="9 10">
    <name type="scientific">Fibrella aestuarina BUZ 2</name>
    <dbReference type="NCBI Taxonomy" id="1166018"/>
    <lineage>
        <taxon>Bacteria</taxon>
        <taxon>Pseudomonadati</taxon>
        <taxon>Bacteroidota</taxon>
        <taxon>Cytophagia</taxon>
        <taxon>Cytophagales</taxon>
        <taxon>Spirosomataceae</taxon>
        <taxon>Fibrella</taxon>
    </lineage>
</organism>
<dbReference type="Pfam" id="PF00288">
    <property type="entry name" value="GHMP_kinases_N"/>
    <property type="match status" value="1"/>
</dbReference>
<gene>
    <name evidence="9" type="ORF">FAES_3416</name>
</gene>
<dbReference type="eggNOG" id="COG0153">
    <property type="taxonomic scope" value="Bacteria"/>
</dbReference>
<evidence type="ECO:0000259" key="7">
    <source>
        <dbReference type="Pfam" id="PF08544"/>
    </source>
</evidence>
<feature type="domain" description="Galactokinase N-terminal" evidence="8">
    <location>
        <begin position="7"/>
        <end position="43"/>
    </location>
</feature>
<evidence type="ECO:0000313" key="9">
    <source>
        <dbReference type="EMBL" id="CCH01424.1"/>
    </source>
</evidence>